<dbReference type="Proteomes" id="UP000824260">
    <property type="component" value="Unassembled WGS sequence"/>
</dbReference>
<dbReference type="Pfam" id="PF18937">
    <property type="entry name" value="DUF5685"/>
    <property type="match status" value="1"/>
</dbReference>
<dbReference type="EMBL" id="DVFZ01000121">
    <property type="protein sequence ID" value="HIQ84001.1"/>
    <property type="molecule type" value="Genomic_DNA"/>
</dbReference>
<protein>
    <submittedName>
        <fullName evidence="1">Uncharacterized protein</fullName>
    </submittedName>
</protein>
<evidence type="ECO:0000313" key="1">
    <source>
        <dbReference type="EMBL" id="HIQ84001.1"/>
    </source>
</evidence>
<evidence type="ECO:0000313" key="2">
    <source>
        <dbReference type="Proteomes" id="UP000824260"/>
    </source>
</evidence>
<gene>
    <name evidence="1" type="ORF">IAA52_13000</name>
</gene>
<proteinExistence type="predicted"/>
<sequence length="285" mass="32675">MFGYVTVNPEALTQAQRDRFQAFYCGLCRCLRREYGLKGQLTLSFDMTFLLITLSSLYEPEEQSGVERCAPHPRKKHAWVENEFTAYAADMNLALAYHKLMDDWADERNLLRRAGAEVLKRGYRRVEERWGEKCAAIEKGVRDLGAIEKRREMDIDAPANCFGELLGELFVYRNDQWEAPLRTMGAYLGRFIYVMDAYDDLAADEKHGAYNPLTALKGEGFEDTVENALTMLIGRSTQAFEVLPLVKDVEILRSVLYSGVWAKYVSVRKKREAPAQAEDRKGEQQ</sequence>
<reference evidence="1" key="1">
    <citation type="submission" date="2020-10" db="EMBL/GenBank/DDBJ databases">
        <authorList>
            <person name="Gilroy R."/>
        </authorList>
    </citation>
    <scope>NUCLEOTIDE SEQUENCE</scope>
    <source>
        <strain evidence="1">ChiSjej6B24-2974</strain>
    </source>
</reference>
<accession>A0A9D0ZQZ2</accession>
<dbReference type="InterPro" id="IPR043740">
    <property type="entry name" value="DUF5685"/>
</dbReference>
<organism evidence="1 2">
    <name type="scientific">Candidatus Pullichristensenella stercorigallinarum</name>
    <dbReference type="NCBI Taxonomy" id="2840909"/>
    <lineage>
        <taxon>Bacteria</taxon>
        <taxon>Bacillati</taxon>
        <taxon>Bacillota</taxon>
        <taxon>Clostridia</taxon>
        <taxon>Candidatus Pullichristensenella</taxon>
    </lineage>
</organism>
<reference evidence="1" key="2">
    <citation type="journal article" date="2021" name="PeerJ">
        <title>Extensive microbial diversity within the chicken gut microbiome revealed by metagenomics and culture.</title>
        <authorList>
            <person name="Gilroy R."/>
            <person name="Ravi A."/>
            <person name="Getino M."/>
            <person name="Pursley I."/>
            <person name="Horton D.L."/>
            <person name="Alikhan N.F."/>
            <person name="Baker D."/>
            <person name="Gharbi K."/>
            <person name="Hall N."/>
            <person name="Watson M."/>
            <person name="Adriaenssens E.M."/>
            <person name="Foster-Nyarko E."/>
            <person name="Jarju S."/>
            <person name="Secka A."/>
            <person name="Antonio M."/>
            <person name="Oren A."/>
            <person name="Chaudhuri R.R."/>
            <person name="La Ragione R."/>
            <person name="Hildebrand F."/>
            <person name="Pallen M.J."/>
        </authorList>
    </citation>
    <scope>NUCLEOTIDE SEQUENCE</scope>
    <source>
        <strain evidence="1">ChiSjej6B24-2974</strain>
    </source>
</reference>
<dbReference type="AlphaFoldDB" id="A0A9D0ZQZ2"/>
<name>A0A9D0ZQZ2_9FIRM</name>
<comment type="caution">
    <text evidence="1">The sequence shown here is derived from an EMBL/GenBank/DDBJ whole genome shotgun (WGS) entry which is preliminary data.</text>
</comment>